<organism evidence="3">
    <name type="scientific">Leptomonas pyrrhocoris qin-like virus</name>
    <dbReference type="NCBI Taxonomy" id="3070844"/>
    <lineage>
        <taxon>Viruses</taxon>
        <taxon>Riboviria</taxon>
        <taxon>Orthornavirae</taxon>
        <taxon>Negarnaviricota</taxon>
        <taxon>Haploviricotina</taxon>
        <taxon>Chunqiuviricetes</taxon>
        <taxon>Muvirales</taxon>
        <taxon>Qinviridae</taxon>
    </lineage>
</organism>
<dbReference type="EMBL" id="OP722920">
    <property type="protein sequence ID" value="WMB96345.1"/>
    <property type="molecule type" value="Viral_cRNA"/>
</dbReference>
<feature type="transmembrane region" description="Helical" evidence="2">
    <location>
        <begin position="208"/>
        <end position="230"/>
    </location>
</feature>
<evidence type="ECO:0000313" key="3">
    <source>
        <dbReference type="EMBL" id="WMB96345.1"/>
    </source>
</evidence>
<accession>A0AA50Q9F7</accession>
<evidence type="ECO:0000256" key="1">
    <source>
        <dbReference type="SAM" id="Coils"/>
    </source>
</evidence>
<feature type="coiled-coil region" evidence="1">
    <location>
        <begin position="139"/>
        <end position="166"/>
    </location>
</feature>
<reference evidence="3" key="1">
    <citation type="submission" date="2022-10" db="EMBL/GenBank/DDBJ databases">
        <title>Divergent RNA viruses in the cosmopolitan monoxenous trypanosomatid Leptomonas pyrrhocoris.</title>
        <authorList>
            <person name="Grybchuk D."/>
            <person name="Macedo D.H."/>
            <person name="Kostygov A."/>
            <person name="Votypka J."/>
            <person name="Sevcik J."/>
            <person name="Yurchenko V."/>
        </authorList>
    </citation>
    <scope>NUCLEOTIDE SEQUENCE</scope>
    <source>
        <strain evidence="3">QinUA-Zp02</strain>
    </source>
</reference>
<sequence length="231" mass="25284">MSSFYLIIVYLSWCKTMLRDDVSETPSVQSARKHIASMAEKGMESWAAFASALESIAKVTVKREIYIPKKPSDVDKSIPLAERQEIMRKLEEMNKATNISEEKLIKMVNALTAKVVASDAGASSDQELKKIIADMTKLMKDQTDAYKKLTDDYTKLKRDYDIQKKKAELATIDSHTRKITARQVAGAASACAGSALLTYSITKGPIGIASAGVVGGCGFGLIVLGIWAMFF</sequence>
<keyword evidence="2" id="KW-0472">Membrane</keyword>
<keyword evidence="1" id="KW-0175">Coiled coil</keyword>
<keyword evidence="2" id="KW-0812">Transmembrane</keyword>
<protein>
    <submittedName>
        <fullName evidence="3">Uncharacterized protein</fullName>
    </submittedName>
</protein>
<name>A0AA50Q9F7_9VIRU</name>
<keyword evidence="2" id="KW-1133">Transmembrane helix</keyword>
<proteinExistence type="predicted"/>
<evidence type="ECO:0000256" key="2">
    <source>
        <dbReference type="SAM" id="Phobius"/>
    </source>
</evidence>